<dbReference type="PANTHER" id="PTHR13343:SF17">
    <property type="entry name" value="CELLULAR REPRESSOR OF E1A-STIMULATED GENES, ISOFORM A"/>
    <property type="match status" value="1"/>
</dbReference>
<dbReference type="Proteomes" id="UP001301216">
    <property type="component" value="Unassembled WGS sequence"/>
</dbReference>
<feature type="domain" description="CREG-like beta-barrel" evidence="1">
    <location>
        <begin position="11"/>
        <end position="156"/>
    </location>
</feature>
<dbReference type="InterPro" id="IPR037119">
    <property type="entry name" value="Haem_oxidase_HugZ-like_sf"/>
</dbReference>
<proteinExistence type="predicted"/>
<dbReference type="Pfam" id="PF13883">
    <property type="entry name" value="CREG_beta-barrel"/>
    <property type="match status" value="1"/>
</dbReference>
<dbReference type="PANTHER" id="PTHR13343">
    <property type="entry name" value="CREG1 PROTEIN"/>
    <property type="match status" value="1"/>
</dbReference>
<protein>
    <submittedName>
        <fullName evidence="2">Pyridoxamine 5'-phosphate oxidase family protein</fullName>
    </submittedName>
</protein>
<organism evidence="2 3">
    <name type="scientific">Ochrobactrum chromiisoli</name>
    <dbReference type="NCBI Taxonomy" id="2993941"/>
    <lineage>
        <taxon>Bacteria</taxon>
        <taxon>Pseudomonadati</taxon>
        <taxon>Pseudomonadota</taxon>
        <taxon>Alphaproteobacteria</taxon>
        <taxon>Hyphomicrobiales</taxon>
        <taxon>Brucellaceae</taxon>
        <taxon>Brucella/Ochrobactrum group</taxon>
        <taxon>Ochrobactrum</taxon>
    </lineage>
</organism>
<accession>A0ABT3QQU2</accession>
<comment type="caution">
    <text evidence="2">The sequence shown here is derived from an EMBL/GenBank/DDBJ whole genome shotgun (WGS) entry which is preliminary data.</text>
</comment>
<sequence>MPEINPIRPTTPEAIQLAQTMLRVSRYGALAVLDAKTGKPIATRVAVATDTDGTPIILVSGLAAHTPSLIAHPSCSLLLGEVGKGDPLAHARVTLHCEAEKVDRNSPEYPQIRRRYLNHNPKGKLYVDLGDFIFFRLNVETASLNGGFGRAFDLTHDDLISDQSASKAIASGEQQALEILNQQYAPAIKAYIAGIKDSLANWKITGLDPDGFNLANGDQIVREHFSSPCDSIEKCSDALAKRLKDCA</sequence>
<name>A0ABT3QQU2_9HYPH</name>
<dbReference type="InterPro" id="IPR055343">
    <property type="entry name" value="CREG_beta-barrel"/>
</dbReference>
<dbReference type="EMBL" id="JAPHAV010000007">
    <property type="protein sequence ID" value="MCX2697976.1"/>
    <property type="molecule type" value="Genomic_DNA"/>
</dbReference>
<evidence type="ECO:0000259" key="1">
    <source>
        <dbReference type="Pfam" id="PF13883"/>
    </source>
</evidence>
<dbReference type="Gene3D" id="2.30.110.10">
    <property type="entry name" value="Electron Transport, Fmn-binding Protein, Chain A"/>
    <property type="match status" value="1"/>
</dbReference>
<dbReference type="SUPFAM" id="SSF50475">
    <property type="entry name" value="FMN-binding split barrel"/>
    <property type="match status" value="1"/>
</dbReference>
<keyword evidence="3" id="KW-1185">Reference proteome</keyword>
<dbReference type="Gene3D" id="3.20.180.10">
    <property type="entry name" value="PNP-oxidase-like"/>
    <property type="match status" value="1"/>
</dbReference>
<evidence type="ECO:0000313" key="2">
    <source>
        <dbReference type="EMBL" id="MCX2697976.1"/>
    </source>
</evidence>
<dbReference type="RefSeq" id="WP_265985621.1">
    <property type="nucleotide sequence ID" value="NZ_JAPHAV010000007.1"/>
</dbReference>
<gene>
    <name evidence="2" type="ORF">OPR82_14575</name>
</gene>
<dbReference type="InterPro" id="IPR012349">
    <property type="entry name" value="Split_barrel_FMN-bd"/>
</dbReference>
<reference evidence="2 3" key="1">
    <citation type="submission" date="2022-11" db="EMBL/GenBank/DDBJ databases">
        <title>Brucella sp. YY2X, whole genome shotgun sequencing project.</title>
        <authorList>
            <person name="Yang Y."/>
        </authorList>
    </citation>
    <scope>NUCLEOTIDE SEQUENCE [LARGE SCALE GENOMIC DNA]</scope>
    <source>
        <strain evidence="2 3">YY2X</strain>
    </source>
</reference>
<evidence type="ECO:0000313" key="3">
    <source>
        <dbReference type="Proteomes" id="UP001301216"/>
    </source>
</evidence>